<dbReference type="PROSITE" id="PS51007">
    <property type="entry name" value="CYTC"/>
    <property type="match status" value="1"/>
</dbReference>
<comment type="catalytic activity">
    <reaction evidence="15">
        <text>4 Fe(II)-[cytochrome c] + O2 + 8 H(+)(in) = 4 Fe(III)-[cytochrome c] + 2 H2O + 4 H(+)(out)</text>
        <dbReference type="Rhea" id="RHEA:11436"/>
        <dbReference type="Rhea" id="RHEA-COMP:10350"/>
        <dbReference type="Rhea" id="RHEA-COMP:14399"/>
        <dbReference type="ChEBI" id="CHEBI:15377"/>
        <dbReference type="ChEBI" id="CHEBI:15378"/>
        <dbReference type="ChEBI" id="CHEBI:15379"/>
        <dbReference type="ChEBI" id="CHEBI:29033"/>
        <dbReference type="ChEBI" id="CHEBI:29034"/>
        <dbReference type="EC" id="7.1.1.9"/>
    </reaction>
</comment>
<evidence type="ECO:0000256" key="14">
    <source>
        <dbReference type="ARBA" id="ARBA00031399"/>
    </source>
</evidence>
<evidence type="ECO:0000256" key="11">
    <source>
        <dbReference type="ARBA" id="ARBA00023008"/>
    </source>
</evidence>
<evidence type="ECO:0000313" key="20">
    <source>
        <dbReference type="EMBL" id="TMV14983.1"/>
    </source>
</evidence>
<dbReference type="PROSITE" id="PS00078">
    <property type="entry name" value="COX2"/>
    <property type="match status" value="1"/>
</dbReference>
<dbReference type="InterPro" id="IPR009056">
    <property type="entry name" value="Cyt_c-like_dom"/>
</dbReference>
<keyword evidence="11" id="KW-0186">Copper</keyword>
<dbReference type="SUPFAM" id="SSF46626">
    <property type="entry name" value="Cytochrome c"/>
    <property type="match status" value="1"/>
</dbReference>
<evidence type="ECO:0000256" key="6">
    <source>
        <dbReference type="ARBA" id="ARBA00022692"/>
    </source>
</evidence>
<dbReference type="InterPro" id="IPR014222">
    <property type="entry name" value="Cyt_c_oxidase_su2"/>
</dbReference>
<keyword evidence="3" id="KW-0813">Transport</keyword>
<comment type="subcellular location">
    <subcellularLocation>
        <location evidence="1">Membrane</location>
        <topology evidence="1">Multi-pass membrane protein</topology>
    </subcellularLocation>
</comment>
<keyword evidence="9 17" id="KW-1133">Transmembrane helix</keyword>
<dbReference type="PANTHER" id="PTHR22888:SF9">
    <property type="entry name" value="CYTOCHROME C OXIDASE SUBUNIT 2"/>
    <property type="match status" value="1"/>
</dbReference>
<dbReference type="GO" id="GO:0016491">
    <property type="term" value="F:oxidoreductase activity"/>
    <property type="evidence" value="ECO:0007669"/>
    <property type="project" value="UniProtKB-KW"/>
</dbReference>
<dbReference type="PROSITE" id="PS50857">
    <property type="entry name" value="COX2_CUA"/>
    <property type="match status" value="1"/>
</dbReference>
<evidence type="ECO:0000256" key="8">
    <source>
        <dbReference type="ARBA" id="ARBA00022982"/>
    </source>
</evidence>
<evidence type="ECO:0000256" key="7">
    <source>
        <dbReference type="ARBA" id="ARBA00022723"/>
    </source>
</evidence>
<feature type="domain" description="Cytochrome oxidase subunit II copper A binding" evidence="18">
    <location>
        <begin position="120"/>
        <end position="236"/>
    </location>
</feature>
<comment type="caution">
    <text evidence="20">The sequence shown here is derived from an EMBL/GenBank/DDBJ whole genome shotgun (WGS) entry which is preliminary data.</text>
</comment>
<keyword evidence="7 16" id="KW-0479">Metal-binding</keyword>
<keyword evidence="20" id="KW-0560">Oxidoreductase</keyword>
<dbReference type="NCBIfam" id="TIGR02866">
    <property type="entry name" value="CoxB"/>
    <property type="match status" value="1"/>
</dbReference>
<evidence type="ECO:0000256" key="15">
    <source>
        <dbReference type="ARBA" id="ARBA00047816"/>
    </source>
</evidence>
<dbReference type="InterPro" id="IPR045187">
    <property type="entry name" value="CcO_II"/>
</dbReference>
<keyword evidence="10 16" id="KW-0408">Iron</keyword>
<keyword evidence="6 17" id="KW-0812">Transmembrane</keyword>
<evidence type="ECO:0000256" key="13">
    <source>
        <dbReference type="ARBA" id="ARBA00024688"/>
    </source>
</evidence>
<gene>
    <name evidence="20" type="primary">coxB</name>
    <name evidence="20" type="ORF">FGK64_03160</name>
</gene>
<evidence type="ECO:0000256" key="2">
    <source>
        <dbReference type="ARBA" id="ARBA00007866"/>
    </source>
</evidence>
<keyword evidence="4 16" id="KW-0349">Heme</keyword>
<protein>
    <recommendedName>
        <fullName evidence="14">Cytochrome aa3 subunit 2</fullName>
    </recommendedName>
</protein>
<evidence type="ECO:0000256" key="16">
    <source>
        <dbReference type="PROSITE-ProRule" id="PRU00433"/>
    </source>
</evidence>
<name>A0ABY2XEU6_9RHOB</name>
<comment type="similarity">
    <text evidence="2">Belongs to the cytochrome c oxidase subunit 2 family.</text>
</comment>
<feature type="transmembrane region" description="Helical" evidence="17">
    <location>
        <begin position="45"/>
        <end position="68"/>
    </location>
</feature>
<evidence type="ECO:0000256" key="17">
    <source>
        <dbReference type="SAM" id="Phobius"/>
    </source>
</evidence>
<evidence type="ECO:0000256" key="4">
    <source>
        <dbReference type="ARBA" id="ARBA00022617"/>
    </source>
</evidence>
<feature type="domain" description="Cytochrome c" evidence="19">
    <location>
        <begin position="247"/>
        <end position="338"/>
    </location>
</feature>
<dbReference type="PANTHER" id="PTHR22888">
    <property type="entry name" value="CYTOCHROME C OXIDASE, SUBUNIT II"/>
    <property type="match status" value="1"/>
</dbReference>
<dbReference type="InterPro" id="IPR001505">
    <property type="entry name" value="Copper_CuA"/>
</dbReference>
<dbReference type="InterPro" id="IPR008972">
    <property type="entry name" value="Cupredoxin"/>
</dbReference>
<evidence type="ECO:0000256" key="1">
    <source>
        <dbReference type="ARBA" id="ARBA00004141"/>
    </source>
</evidence>
<feature type="transmembrane region" description="Helical" evidence="17">
    <location>
        <begin position="89"/>
        <end position="110"/>
    </location>
</feature>
<dbReference type="CDD" id="cd04213">
    <property type="entry name" value="CuRO_CcO_Caa3_II"/>
    <property type="match status" value="1"/>
</dbReference>
<dbReference type="EMBL" id="VCPC01000001">
    <property type="protein sequence ID" value="TMV14983.1"/>
    <property type="molecule type" value="Genomic_DNA"/>
</dbReference>
<dbReference type="Pfam" id="PF00116">
    <property type="entry name" value="COX2"/>
    <property type="match status" value="1"/>
</dbReference>
<dbReference type="Pfam" id="PF00034">
    <property type="entry name" value="Cytochrom_C"/>
    <property type="match status" value="1"/>
</dbReference>
<evidence type="ECO:0000256" key="9">
    <source>
        <dbReference type="ARBA" id="ARBA00022989"/>
    </source>
</evidence>
<dbReference type="Gene3D" id="2.60.40.420">
    <property type="entry name" value="Cupredoxins - blue copper proteins"/>
    <property type="match status" value="1"/>
</dbReference>
<evidence type="ECO:0000256" key="3">
    <source>
        <dbReference type="ARBA" id="ARBA00022448"/>
    </source>
</evidence>
<proteinExistence type="inferred from homology"/>
<sequence>MVVIEGDPLACRRRCGRILRLCVPILAVAGCGGEQSSLNPAGQDAISISTLFWVMLAGAVVLWLLVNGAFYYTSKVRPGAFDQRHARNILIGGGIVLPVVVLTALLVWGLSILPDLRRPGDGLVIRVTGEQWWWRVEYWPEGADAPVVTANEIRLPVGQRTEIHLTSDKVIHSFWIPALGGKMDMFPGRETMISLAPEKVGTYRGQCAEFCGASHAWMAFAAVVMEEGAFDQWLANEAADAVEPVSEAAERGAKIFLTEGCGACHAVRGTDAVGQVGPDLTHVGSRQTLGAGRIKVTLDDLSDWISHTDLLKPEVKMPSYDLEPEQLSDLATYLEGLK</sequence>
<organism evidence="20 21">
    <name type="scientific">Arenibacterium halophilum</name>
    <dbReference type="NCBI Taxonomy" id="2583821"/>
    <lineage>
        <taxon>Bacteria</taxon>
        <taxon>Pseudomonadati</taxon>
        <taxon>Pseudomonadota</taxon>
        <taxon>Alphaproteobacteria</taxon>
        <taxon>Rhodobacterales</taxon>
        <taxon>Paracoccaceae</taxon>
        <taxon>Arenibacterium</taxon>
    </lineage>
</organism>
<dbReference type="SUPFAM" id="SSF49503">
    <property type="entry name" value="Cupredoxins"/>
    <property type="match status" value="1"/>
</dbReference>
<dbReference type="RefSeq" id="WP_138862333.1">
    <property type="nucleotide sequence ID" value="NZ_VCPC01000001.1"/>
</dbReference>
<evidence type="ECO:0000256" key="12">
    <source>
        <dbReference type="ARBA" id="ARBA00023136"/>
    </source>
</evidence>
<evidence type="ECO:0000259" key="19">
    <source>
        <dbReference type="PROSITE" id="PS51007"/>
    </source>
</evidence>
<evidence type="ECO:0000256" key="10">
    <source>
        <dbReference type="ARBA" id="ARBA00023004"/>
    </source>
</evidence>
<keyword evidence="21" id="KW-1185">Reference proteome</keyword>
<dbReference type="Proteomes" id="UP001191082">
    <property type="component" value="Unassembled WGS sequence"/>
</dbReference>
<evidence type="ECO:0000313" key="21">
    <source>
        <dbReference type="Proteomes" id="UP001191082"/>
    </source>
</evidence>
<reference evidence="20 21" key="1">
    <citation type="submission" date="2019-05" db="EMBL/GenBank/DDBJ databases">
        <title>Marivita sp. nov. isolated from sea sediment.</title>
        <authorList>
            <person name="Kim W."/>
        </authorList>
    </citation>
    <scope>NUCLEOTIDE SEQUENCE [LARGE SCALE GENOMIC DNA]</scope>
    <source>
        <strain evidence="20 21">CAU 1492</strain>
    </source>
</reference>
<dbReference type="InterPro" id="IPR036909">
    <property type="entry name" value="Cyt_c-like_dom_sf"/>
</dbReference>
<keyword evidence="8" id="KW-0249">Electron transport</keyword>
<dbReference type="InterPro" id="IPR034236">
    <property type="entry name" value="CuRO_CcO_Caa3_II"/>
</dbReference>
<keyword evidence="5" id="KW-0679">Respiratory chain</keyword>
<keyword evidence="12 17" id="KW-0472">Membrane</keyword>
<accession>A0ABY2XEU6</accession>
<evidence type="ECO:0000259" key="18">
    <source>
        <dbReference type="PROSITE" id="PS50857"/>
    </source>
</evidence>
<dbReference type="InterPro" id="IPR002429">
    <property type="entry name" value="CcO_II-like_C"/>
</dbReference>
<evidence type="ECO:0000256" key="5">
    <source>
        <dbReference type="ARBA" id="ARBA00022660"/>
    </source>
</evidence>
<comment type="function">
    <text evidence="13">Subunits I and II form the functional core of the enzyme complex. Electrons originating in cytochrome c are transferred via heme a and Cu(A) to the binuclear center formed by heme a3 and Cu(B).</text>
</comment>